<name>A0AA88A7S6_FICCA</name>
<feature type="region of interest" description="Disordered" evidence="1">
    <location>
        <begin position="100"/>
        <end position="131"/>
    </location>
</feature>
<gene>
    <name evidence="2" type="ORF">TIFTF001_016570</name>
</gene>
<comment type="caution">
    <text evidence="2">The sequence shown here is derived from an EMBL/GenBank/DDBJ whole genome shotgun (WGS) entry which is preliminary data.</text>
</comment>
<evidence type="ECO:0000313" key="2">
    <source>
        <dbReference type="EMBL" id="GMN47389.1"/>
    </source>
</evidence>
<reference evidence="2" key="1">
    <citation type="submission" date="2023-07" db="EMBL/GenBank/DDBJ databases">
        <title>draft genome sequence of fig (Ficus carica).</title>
        <authorList>
            <person name="Takahashi T."/>
            <person name="Nishimura K."/>
        </authorList>
    </citation>
    <scope>NUCLEOTIDE SEQUENCE</scope>
</reference>
<feature type="compositionally biased region" description="Basic and acidic residues" evidence="1">
    <location>
        <begin position="105"/>
        <end position="131"/>
    </location>
</feature>
<dbReference type="Proteomes" id="UP001187192">
    <property type="component" value="Unassembled WGS sequence"/>
</dbReference>
<evidence type="ECO:0000313" key="3">
    <source>
        <dbReference type="Proteomes" id="UP001187192"/>
    </source>
</evidence>
<sequence length="131" mass="14814">MWTLLRRVALRLPSSSGLNLAIYKINILDGTYWILDGKFTINNRVEQNQHFGRKIPKYVPYPSNLPACRAWVRAEGRVRAVWAAWAWKAEWGRGQCGGGVGGVGGEREREKWRKGGVEGGSGEREIGQREF</sequence>
<proteinExistence type="predicted"/>
<dbReference type="EMBL" id="BTGU01000025">
    <property type="protein sequence ID" value="GMN47389.1"/>
    <property type="molecule type" value="Genomic_DNA"/>
</dbReference>
<evidence type="ECO:0000256" key="1">
    <source>
        <dbReference type="SAM" id="MobiDB-lite"/>
    </source>
</evidence>
<protein>
    <submittedName>
        <fullName evidence="2">Uncharacterized protein</fullName>
    </submittedName>
</protein>
<keyword evidence="3" id="KW-1185">Reference proteome</keyword>
<organism evidence="2 3">
    <name type="scientific">Ficus carica</name>
    <name type="common">Common fig</name>
    <dbReference type="NCBI Taxonomy" id="3494"/>
    <lineage>
        <taxon>Eukaryota</taxon>
        <taxon>Viridiplantae</taxon>
        <taxon>Streptophyta</taxon>
        <taxon>Embryophyta</taxon>
        <taxon>Tracheophyta</taxon>
        <taxon>Spermatophyta</taxon>
        <taxon>Magnoliopsida</taxon>
        <taxon>eudicotyledons</taxon>
        <taxon>Gunneridae</taxon>
        <taxon>Pentapetalae</taxon>
        <taxon>rosids</taxon>
        <taxon>fabids</taxon>
        <taxon>Rosales</taxon>
        <taxon>Moraceae</taxon>
        <taxon>Ficeae</taxon>
        <taxon>Ficus</taxon>
    </lineage>
</organism>
<accession>A0AA88A7S6</accession>
<dbReference type="AlphaFoldDB" id="A0AA88A7S6"/>